<organism evidence="1 2">
    <name type="scientific">Arabidopsis thaliana</name>
    <name type="common">Mouse-ear cress</name>
    <dbReference type="NCBI Taxonomy" id="3702"/>
    <lineage>
        <taxon>Eukaryota</taxon>
        <taxon>Viridiplantae</taxon>
        <taxon>Streptophyta</taxon>
        <taxon>Embryophyta</taxon>
        <taxon>Tracheophyta</taxon>
        <taxon>Spermatophyta</taxon>
        <taxon>Magnoliopsida</taxon>
        <taxon>eudicotyledons</taxon>
        <taxon>Gunneridae</taxon>
        <taxon>Pentapetalae</taxon>
        <taxon>rosids</taxon>
        <taxon>malvids</taxon>
        <taxon>Brassicales</taxon>
        <taxon>Brassicaceae</taxon>
        <taxon>Camelineae</taxon>
        <taxon>Arabidopsis</taxon>
    </lineage>
</organism>
<dbReference type="PANTHER" id="PTHR34194">
    <property type="entry name" value="F14J8.16 PROTEIN"/>
    <property type="match status" value="1"/>
</dbReference>
<proteinExistence type="predicted"/>
<protein>
    <submittedName>
        <fullName evidence="1">Uncharacterized protein</fullName>
    </submittedName>
</protein>
<dbReference type="EMBL" id="CACRSJ010000104">
    <property type="protein sequence ID" value="VYS46799.1"/>
    <property type="molecule type" value="Genomic_DNA"/>
</dbReference>
<dbReference type="ExpressionAtlas" id="A0A654EBV4">
    <property type="expression patterns" value="baseline and differential"/>
</dbReference>
<name>A0A654EBV4_ARATH</name>
<reference evidence="1 2" key="1">
    <citation type="submission" date="2019-11" db="EMBL/GenBank/DDBJ databases">
        <authorList>
            <person name="Jiao W.-B."/>
            <person name="Schneeberger K."/>
        </authorList>
    </citation>
    <scope>NUCLEOTIDE SEQUENCE [LARGE SCALE GENOMIC DNA]</scope>
    <source>
        <strain evidence="2">cv. An-1</strain>
    </source>
</reference>
<sequence>MRTLMNSAATMRAVKKEFIVIDLDADKDEDVRCGKVKEEYMMDAGKTNPSNIQQVVSAVASDDDGDDDDDDDWGTKMDYQYIKLLDSFREDGSLNLSDNPLRSIRYEVDNGGYDKREFKAVFTNKRSRADRNTIRVTKKNVEPKPPHVQASTEKVTKEAGFKLRRRESLVSQKSVEAMLITSHVRRNSQHNNGDASEKENFEDDIVLDEVYRSYLKRLVENSKSSRTNPEKEIKVKCEEDHTVSLSDSDSDIIVVGDCPFLEEEDSPFVPSKSYKVIDLDEESSDQRNSWFRREIMNVLKQPYTVTELKELHKEASVHGVSSRHIELRDGTEFSFPTNKKKPSYLDRYPDFKKQYLDSLREKDERKALNLLRGFIFYITNVVRDDAFKPWLDQECLKIRCV</sequence>
<dbReference type="PANTHER" id="PTHR34194:SF2">
    <property type="entry name" value="F14J8.16 PROTEIN"/>
    <property type="match status" value="1"/>
</dbReference>
<gene>
    <name evidence="1" type="ORF">AN1_LOCUS2294</name>
</gene>
<evidence type="ECO:0000313" key="2">
    <source>
        <dbReference type="Proteomes" id="UP000426265"/>
    </source>
</evidence>
<dbReference type="Proteomes" id="UP000426265">
    <property type="component" value="Unassembled WGS sequence"/>
</dbReference>
<evidence type="ECO:0000313" key="1">
    <source>
        <dbReference type="EMBL" id="VYS46799.1"/>
    </source>
</evidence>
<accession>A0A654EBV4</accession>
<dbReference type="AlphaFoldDB" id="A0A654EBV4"/>